<dbReference type="Gene3D" id="1.10.8.1040">
    <property type="match status" value="1"/>
</dbReference>
<dbReference type="InterPro" id="IPR027304">
    <property type="entry name" value="Trigger_fact/SurA_dom_sf"/>
</dbReference>
<sequence>MKRIVLLCFVLVFVVMVKPSFADDKVLATVNGTSITQSQVDAIYNNLPPNVDKTNPDLKKEILNRLIENLVLLDEAKKEGLENDPKVIEAINNAKNEILINYLLQKHFAGQNFDVTDADVTNFYNQNSDKFKDKNGNLVPIDKVKDYVKQYLISQKEQQAIQAYVDSLKKQDNIVINQ</sequence>
<dbReference type="PANTHER" id="PTHR47245">
    <property type="entry name" value="PEPTIDYLPROLYL ISOMERASE"/>
    <property type="match status" value="1"/>
</dbReference>
<gene>
    <name evidence="2" type="ORF">Thena_0367</name>
</gene>
<evidence type="ECO:0000256" key="1">
    <source>
        <dbReference type="SAM" id="SignalP"/>
    </source>
</evidence>
<organism evidence="2 3">
    <name type="scientific">Thermodesulfobium narugense DSM 14796</name>
    <dbReference type="NCBI Taxonomy" id="747365"/>
    <lineage>
        <taxon>Bacteria</taxon>
        <taxon>Pseudomonadati</taxon>
        <taxon>Thermodesulfobiota</taxon>
        <taxon>Thermodesulfobiia</taxon>
        <taxon>Thermodesulfobiales</taxon>
        <taxon>Thermodesulfobiaceae</taxon>
        <taxon>Thermodesulfobium</taxon>
    </lineage>
</organism>
<dbReference type="AlphaFoldDB" id="M1E661"/>
<feature type="signal peptide" evidence="1">
    <location>
        <begin position="1"/>
        <end position="22"/>
    </location>
</feature>
<reference evidence="2 3" key="1">
    <citation type="submission" date="2011-04" db="EMBL/GenBank/DDBJ databases">
        <title>The complete genome of Thermodesulfobium narugense DSM 14796.</title>
        <authorList>
            <consortium name="US DOE Joint Genome Institute (JGI-PGF)"/>
            <person name="Lucas S."/>
            <person name="Han J."/>
            <person name="Lapidus A."/>
            <person name="Bruce D."/>
            <person name="Goodwin L."/>
            <person name="Pitluck S."/>
            <person name="Peters L."/>
            <person name="Kyrpides N."/>
            <person name="Mavromatis K."/>
            <person name="Pagani I."/>
            <person name="Ivanova N."/>
            <person name="Ovchinnikova G."/>
            <person name="Zhang X."/>
            <person name="Saunders L."/>
            <person name="Detter J.C."/>
            <person name="Tapia R."/>
            <person name="Han C."/>
            <person name="Land M."/>
            <person name="Hauser L."/>
            <person name="Markowitz V."/>
            <person name="Cheng J.-F."/>
            <person name="Hugenholtz P."/>
            <person name="Woyke T."/>
            <person name="Wu D."/>
            <person name="Spring S."/>
            <person name="Schroeder M."/>
            <person name="Brambilla E."/>
            <person name="Klenk H.-P."/>
            <person name="Eisen J.A."/>
        </authorList>
    </citation>
    <scope>NUCLEOTIDE SEQUENCE [LARGE SCALE GENOMIC DNA]</scope>
    <source>
        <strain evidence="2 3">DSM 14796</strain>
    </source>
</reference>
<proteinExistence type="predicted"/>
<dbReference type="eggNOG" id="COG0760">
    <property type="taxonomic scope" value="Bacteria"/>
</dbReference>
<name>M1E661_9BACT</name>
<feature type="chain" id="PRO_5004014064" description="SurA domain protein" evidence="1">
    <location>
        <begin position="23"/>
        <end position="178"/>
    </location>
</feature>
<evidence type="ECO:0000313" key="3">
    <source>
        <dbReference type="Proteomes" id="UP000011765"/>
    </source>
</evidence>
<dbReference type="EMBL" id="CP002690">
    <property type="protein sequence ID" value="AEE14013.1"/>
    <property type="molecule type" value="Genomic_DNA"/>
</dbReference>
<dbReference type="HOGENOM" id="CLU_127006_0_0_9"/>
<dbReference type="KEGG" id="tnr:Thena_0367"/>
<dbReference type="InterPro" id="IPR050245">
    <property type="entry name" value="PrsA_foldase"/>
</dbReference>
<dbReference type="PANTHER" id="PTHR47245:SF2">
    <property type="entry name" value="PEPTIDYL-PROLYL CIS-TRANS ISOMERASE HP_0175-RELATED"/>
    <property type="match status" value="1"/>
</dbReference>
<evidence type="ECO:0000313" key="2">
    <source>
        <dbReference type="EMBL" id="AEE14013.1"/>
    </source>
</evidence>
<dbReference type="SUPFAM" id="SSF109998">
    <property type="entry name" value="Triger factor/SurA peptide-binding domain-like"/>
    <property type="match status" value="1"/>
</dbReference>
<dbReference type="Pfam" id="PF13624">
    <property type="entry name" value="SurA_N_3"/>
    <property type="match status" value="1"/>
</dbReference>
<evidence type="ECO:0008006" key="4">
    <source>
        <dbReference type="Google" id="ProtNLM"/>
    </source>
</evidence>
<keyword evidence="3" id="KW-1185">Reference proteome</keyword>
<dbReference type="STRING" id="747365.Thena_0367"/>
<accession>M1E661</accession>
<protein>
    <recommendedName>
        <fullName evidence="4">SurA domain protein</fullName>
    </recommendedName>
</protein>
<dbReference type="Proteomes" id="UP000011765">
    <property type="component" value="Chromosome"/>
</dbReference>
<dbReference type="Gene3D" id="6.10.140.970">
    <property type="match status" value="1"/>
</dbReference>
<keyword evidence="1" id="KW-0732">Signal</keyword>
<dbReference type="OrthoDB" id="14196at2"/>
<dbReference type="RefSeq" id="WP_013755742.1">
    <property type="nucleotide sequence ID" value="NC_015499.1"/>
</dbReference>